<reference evidence="1" key="1">
    <citation type="submission" date="2022-04" db="EMBL/GenBank/DDBJ databases">
        <title>Genome of the entomopathogenic fungus Entomophthora muscae.</title>
        <authorList>
            <person name="Elya C."/>
            <person name="Lovett B.R."/>
            <person name="Lee E."/>
            <person name="Macias A.M."/>
            <person name="Hajek A.E."/>
            <person name="De Bivort B.L."/>
            <person name="Kasson M.T."/>
            <person name="De Fine Licht H.H."/>
            <person name="Stajich J.E."/>
        </authorList>
    </citation>
    <scope>NUCLEOTIDE SEQUENCE</scope>
    <source>
        <strain evidence="1">Berkeley</strain>
    </source>
</reference>
<gene>
    <name evidence="1" type="ORF">DSO57_1016275</name>
</gene>
<accession>A0ACC2SHQ5</accession>
<dbReference type="EMBL" id="QTSX02005036">
    <property type="protein sequence ID" value="KAJ9061870.1"/>
    <property type="molecule type" value="Genomic_DNA"/>
</dbReference>
<keyword evidence="2" id="KW-1185">Reference proteome</keyword>
<name>A0ACC2SHQ5_9FUNG</name>
<evidence type="ECO:0000313" key="1">
    <source>
        <dbReference type="EMBL" id="KAJ9061870.1"/>
    </source>
</evidence>
<organism evidence="1 2">
    <name type="scientific">Entomophthora muscae</name>
    <dbReference type="NCBI Taxonomy" id="34485"/>
    <lineage>
        <taxon>Eukaryota</taxon>
        <taxon>Fungi</taxon>
        <taxon>Fungi incertae sedis</taxon>
        <taxon>Zoopagomycota</taxon>
        <taxon>Entomophthoromycotina</taxon>
        <taxon>Entomophthoromycetes</taxon>
        <taxon>Entomophthorales</taxon>
        <taxon>Entomophthoraceae</taxon>
        <taxon>Entomophthora</taxon>
    </lineage>
</organism>
<proteinExistence type="predicted"/>
<evidence type="ECO:0000313" key="2">
    <source>
        <dbReference type="Proteomes" id="UP001165960"/>
    </source>
</evidence>
<comment type="caution">
    <text evidence="1">The sequence shown here is derived from an EMBL/GenBank/DDBJ whole genome shotgun (WGS) entry which is preliminary data.</text>
</comment>
<sequence length="139" mass="16094">MQPNFNFLMFNSLERKKRNKPTPAQSQGLEDAFRKDTKPSREIKENLSVELGLDLSCVQIWFQNRRAKMKNAMRGHRPIRRPVPPKTSNGILIPPNRRRFQLPSLDFVRPPSQYIGSDPHLYHFSQTLSPVSSDDPSSH</sequence>
<protein>
    <submittedName>
        <fullName evidence="1">Uncharacterized protein</fullName>
    </submittedName>
</protein>
<dbReference type="Proteomes" id="UP001165960">
    <property type="component" value="Unassembled WGS sequence"/>
</dbReference>